<dbReference type="PIRSF" id="PIRSF016897">
    <property type="entry name" value="GlpP"/>
    <property type="match status" value="1"/>
</dbReference>
<dbReference type="PANTHER" id="PTHR35787">
    <property type="entry name" value="GLYCEROL UPTAKE OPERON ANTITERMINATOR REGULATORY PROTEIN"/>
    <property type="match status" value="1"/>
</dbReference>
<protein>
    <submittedName>
        <fullName evidence="1">Glycerol uptake operon antiterminator</fullName>
    </submittedName>
</protein>
<comment type="caution">
    <text evidence="1">The sequence shown here is derived from an EMBL/GenBank/DDBJ whole genome shotgun (WGS) entry which is preliminary data.</text>
</comment>
<dbReference type="RefSeq" id="WP_209454376.1">
    <property type="nucleotide sequence ID" value="NZ_JAGGLT010000025.1"/>
</dbReference>
<dbReference type="Gene3D" id="3.20.20.70">
    <property type="entry name" value="Aldolase class I"/>
    <property type="match status" value="1"/>
</dbReference>
<gene>
    <name evidence="1" type="ORF">J2Z80_002181</name>
</gene>
<evidence type="ECO:0000313" key="1">
    <source>
        <dbReference type="EMBL" id="MBP2072639.1"/>
    </source>
</evidence>
<sequence>MKKDEFIERLKCNKLIAAVKEEKHIEKAINKNLSGVFLLTGNIGVIKRYVDFYRSHDMFVFVHIEKIGGISFDKEGLEFVANYVKPDGVITTKNNLIKIAKKFDILTIQRCFMIDTDALKKTIEISKEAQPDFIELMPALMPDVIYEFTKNAKELVISGGLIKTSEHMINALLSGAIAVSTGDPKLWDINISKMLEDVSQWKNRK</sequence>
<proteinExistence type="predicted"/>
<dbReference type="InterPro" id="IPR013785">
    <property type="entry name" value="Aldolase_TIM"/>
</dbReference>
<dbReference type="SUPFAM" id="SSF110391">
    <property type="entry name" value="GlpP-like"/>
    <property type="match status" value="1"/>
</dbReference>
<evidence type="ECO:0000313" key="2">
    <source>
        <dbReference type="Proteomes" id="UP001166402"/>
    </source>
</evidence>
<name>A0ABS4NG36_9THEO</name>
<dbReference type="Pfam" id="PF04309">
    <property type="entry name" value="G3P_antiterm"/>
    <property type="match status" value="1"/>
</dbReference>
<accession>A0ABS4NG36</accession>
<organism evidence="1 2">
    <name type="scientific">Thermoanaerobacterium butyriciformans</name>
    <dbReference type="NCBI Taxonomy" id="1702242"/>
    <lineage>
        <taxon>Bacteria</taxon>
        <taxon>Bacillati</taxon>
        <taxon>Bacillota</taxon>
        <taxon>Clostridia</taxon>
        <taxon>Thermoanaerobacterales</taxon>
        <taxon>Thermoanaerobacteraceae</taxon>
        <taxon>Thermoanaerobacterium</taxon>
    </lineage>
</organism>
<dbReference type="CDD" id="cd00945">
    <property type="entry name" value="Aldolase_Class_I"/>
    <property type="match status" value="1"/>
</dbReference>
<dbReference type="InterPro" id="IPR006699">
    <property type="entry name" value="GlpP"/>
</dbReference>
<dbReference type="Proteomes" id="UP001166402">
    <property type="component" value="Unassembled WGS sequence"/>
</dbReference>
<dbReference type="EMBL" id="JAGGLT010000025">
    <property type="protein sequence ID" value="MBP2072639.1"/>
    <property type="molecule type" value="Genomic_DNA"/>
</dbReference>
<reference evidence="1" key="1">
    <citation type="submission" date="2021-03" db="EMBL/GenBank/DDBJ databases">
        <title>Genomic Encyclopedia of Type Strains, Phase IV (KMG-IV): sequencing the most valuable type-strain genomes for metagenomic binning, comparative biology and taxonomic classification.</title>
        <authorList>
            <person name="Goeker M."/>
        </authorList>
    </citation>
    <scope>NUCLEOTIDE SEQUENCE</scope>
    <source>
        <strain evidence="1">DSM 101588</strain>
    </source>
</reference>
<keyword evidence="2" id="KW-1185">Reference proteome</keyword>
<dbReference type="PANTHER" id="PTHR35787:SF1">
    <property type="entry name" value="GLYCEROL UPTAKE OPERON ANTITERMINATOR REGULATORY PROTEIN"/>
    <property type="match status" value="1"/>
</dbReference>